<proteinExistence type="predicted"/>
<protein>
    <submittedName>
        <fullName evidence="1">Uncharacterized protein</fullName>
    </submittedName>
</protein>
<name>A0A8S5VAM3_9CAUD</name>
<organism evidence="1">
    <name type="scientific">Siphoviridae sp. ct6HQ3</name>
    <dbReference type="NCBI Taxonomy" id="2825341"/>
    <lineage>
        <taxon>Viruses</taxon>
        <taxon>Duplodnaviria</taxon>
        <taxon>Heunggongvirae</taxon>
        <taxon>Uroviricota</taxon>
        <taxon>Caudoviricetes</taxon>
    </lineage>
</organism>
<reference evidence="1" key="1">
    <citation type="journal article" date="2021" name="Proc. Natl. Acad. Sci. U.S.A.">
        <title>A Catalog of Tens of Thousands of Viruses from Human Metagenomes Reveals Hidden Associations with Chronic Diseases.</title>
        <authorList>
            <person name="Tisza M.J."/>
            <person name="Buck C.B."/>
        </authorList>
    </citation>
    <scope>NUCLEOTIDE SEQUENCE</scope>
    <source>
        <strain evidence="1">Ct6HQ3</strain>
    </source>
</reference>
<accession>A0A8S5VAM3</accession>
<evidence type="ECO:0000313" key="1">
    <source>
        <dbReference type="EMBL" id="DAG03667.1"/>
    </source>
</evidence>
<sequence length="30" mass="3560">MKGYYIKIINLSSKLIHLFIHNIQYVAKNP</sequence>
<dbReference type="EMBL" id="BK016233">
    <property type="protein sequence ID" value="DAG03667.1"/>
    <property type="molecule type" value="Genomic_DNA"/>
</dbReference>